<gene>
    <name evidence="2" type="ORF">F0169_00605</name>
</gene>
<keyword evidence="1" id="KW-0472">Membrane</keyword>
<feature type="transmembrane region" description="Helical" evidence="1">
    <location>
        <begin position="51"/>
        <end position="68"/>
    </location>
</feature>
<protein>
    <submittedName>
        <fullName evidence="2">Uncharacterized protein</fullName>
    </submittedName>
</protein>
<accession>A0A5N7KEX6</accession>
<reference evidence="2 3" key="1">
    <citation type="journal article" date="2020" name="Int. J. Syst. Evol. Microbiol.">
        <title>Pseudomonas kitaguniensis sp. nov., a pathogen causing bacterial rot of Welsh onion in Japan.</title>
        <authorList>
            <person name="Sawada H."/>
            <person name="Fujikawa T."/>
            <person name="Nishiwaki Y."/>
            <person name="Horita H."/>
        </authorList>
    </citation>
    <scope>NUCLEOTIDE SEQUENCE [LARGE SCALE GENOMIC DNA]</scope>
    <source>
        <strain evidence="2 3">MAFF 212408</strain>
    </source>
</reference>
<evidence type="ECO:0000313" key="2">
    <source>
        <dbReference type="EMBL" id="MPR00696.1"/>
    </source>
</evidence>
<dbReference type="RefSeq" id="WP_152745122.1">
    <property type="nucleotide sequence ID" value="NZ_VUAZ01000003.1"/>
</dbReference>
<organism evidence="2 3">
    <name type="scientific">Pseudomonas kitaguniensis</name>
    <dbReference type="NCBI Taxonomy" id="2607908"/>
    <lineage>
        <taxon>Bacteria</taxon>
        <taxon>Pseudomonadati</taxon>
        <taxon>Pseudomonadota</taxon>
        <taxon>Gammaproteobacteria</taxon>
        <taxon>Pseudomonadales</taxon>
        <taxon>Pseudomonadaceae</taxon>
        <taxon>Pseudomonas</taxon>
    </lineage>
</organism>
<name>A0A5N7KEX6_9PSED</name>
<evidence type="ECO:0000313" key="3">
    <source>
        <dbReference type="Proteomes" id="UP000326112"/>
    </source>
</evidence>
<keyword evidence="1" id="KW-1133">Transmembrane helix</keyword>
<evidence type="ECO:0000256" key="1">
    <source>
        <dbReference type="SAM" id="Phobius"/>
    </source>
</evidence>
<keyword evidence="1" id="KW-0812">Transmembrane</keyword>
<sequence length="140" mass="16110">MAEDPRVTALDDHYYKGNLSFDQFVLGATLAASAYLAQTQKYANFGWNEPTLLLLPLVVLVISAWLGFKRIEITIHLLKMNARYLELCSTYPDRDFTKQFEVARKIGDETGFFYRWRNRAIFAAFACHIGVRLASTYPIF</sequence>
<comment type="caution">
    <text evidence="2">The sequence shown here is derived from an EMBL/GenBank/DDBJ whole genome shotgun (WGS) entry which is preliminary data.</text>
</comment>
<dbReference type="Proteomes" id="UP000326112">
    <property type="component" value="Unassembled WGS sequence"/>
</dbReference>
<proteinExistence type="predicted"/>
<reference evidence="2 3" key="2">
    <citation type="journal article" date="2023" name="Plant Pathol.">
        <title>Dismantling and reorganizing Pseudomonas marginalis sensu#lato.</title>
        <authorList>
            <person name="Sawada H."/>
            <person name="Fujikawa T."/>
            <person name="Satou M."/>
        </authorList>
    </citation>
    <scope>NUCLEOTIDE SEQUENCE [LARGE SCALE GENOMIC DNA]</scope>
    <source>
        <strain evidence="2 3">MAFF 212408</strain>
    </source>
</reference>
<dbReference type="EMBL" id="VUAZ01000003">
    <property type="protein sequence ID" value="MPR00696.1"/>
    <property type="molecule type" value="Genomic_DNA"/>
</dbReference>
<keyword evidence="3" id="KW-1185">Reference proteome</keyword>